<dbReference type="PANTHER" id="PTHR44376">
    <property type="entry name" value="TRANSCRIPTIONAL REGULATOR OF FILAMENTOUS GROWTH FLO8"/>
    <property type="match status" value="1"/>
</dbReference>
<dbReference type="PANTHER" id="PTHR44376:SF8">
    <property type="entry name" value="TRANSCRIPTIONAL COREPRESSOR LEUNIG-LIKE"/>
    <property type="match status" value="1"/>
</dbReference>
<gene>
    <name evidence="2" type="primary">LUH_1</name>
    <name evidence="2" type="ORF">CFP56_011934</name>
</gene>
<sequence>MASGHDWDAEKMFELYLLDYMVKKNMHKTAQIFRKEAKKCGVLVLVIDSAEGFLYEWWSIFYDVYASRQLQDQQAKAEASTEATQMTENEQQNIYSAMPQLAINQHRPGKLPVINDFDKMLGQPASCLLAANMYEERLRHPARTFEPNFRLVDVSKLNLPKSPVSSSHPQQQIHKQANQQGNRNDIGMEKTVHMDPMLYGIPKLKLPITRPHDAGMNEGVNSSLLDGWPLTVLNPVLQAPSYTHQFQMLTPECQQALLAQVLSCTPRNQTDTFPGSPVNFASPNVMLPKIELSANDEQNGRKRKTRSYSRAGEKTLVGHTPWEKA</sequence>
<dbReference type="EMBL" id="PKMF04000196">
    <property type="protein sequence ID" value="KAK7843808.1"/>
    <property type="molecule type" value="Genomic_DNA"/>
</dbReference>
<evidence type="ECO:0000313" key="3">
    <source>
        <dbReference type="Proteomes" id="UP000237347"/>
    </source>
</evidence>
<protein>
    <submittedName>
        <fullName evidence="2">Transcriptional corepressor leunig-like protein</fullName>
    </submittedName>
</protein>
<proteinExistence type="predicted"/>
<comment type="caution">
    <text evidence="2">The sequence shown here is derived from an EMBL/GenBank/DDBJ whole genome shotgun (WGS) entry which is preliminary data.</text>
</comment>
<feature type="compositionally biased region" description="Polar residues" evidence="1">
    <location>
        <begin position="163"/>
        <end position="183"/>
    </location>
</feature>
<dbReference type="Proteomes" id="UP000237347">
    <property type="component" value="Unassembled WGS sequence"/>
</dbReference>
<dbReference type="InterPro" id="IPR006594">
    <property type="entry name" value="LisH"/>
</dbReference>
<dbReference type="InterPro" id="IPR044716">
    <property type="entry name" value="LEUNIG-like"/>
</dbReference>
<reference evidence="2 3" key="1">
    <citation type="journal article" date="2018" name="Sci. Data">
        <title>The draft genome sequence of cork oak.</title>
        <authorList>
            <person name="Ramos A.M."/>
            <person name="Usie A."/>
            <person name="Barbosa P."/>
            <person name="Barros P.M."/>
            <person name="Capote T."/>
            <person name="Chaves I."/>
            <person name="Simoes F."/>
            <person name="Abreu I."/>
            <person name="Carrasquinho I."/>
            <person name="Faro C."/>
            <person name="Guimaraes J.B."/>
            <person name="Mendonca D."/>
            <person name="Nobrega F."/>
            <person name="Rodrigues L."/>
            <person name="Saibo N.J.M."/>
            <person name="Varela M.C."/>
            <person name="Egas C."/>
            <person name="Matos J."/>
            <person name="Miguel C.M."/>
            <person name="Oliveira M.M."/>
            <person name="Ricardo C.P."/>
            <person name="Goncalves S."/>
        </authorList>
    </citation>
    <scope>NUCLEOTIDE SEQUENCE [LARGE SCALE GENOMIC DNA]</scope>
    <source>
        <strain evidence="3">cv. HL8</strain>
    </source>
</reference>
<feature type="region of interest" description="Disordered" evidence="1">
    <location>
        <begin position="292"/>
        <end position="325"/>
    </location>
</feature>
<feature type="region of interest" description="Disordered" evidence="1">
    <location>
        <begin position="161"/>
        <end position="184"/>
    </location>
</feature>
<evidence type="ECO:0000256" key="1">
    <source>
        <dbReference type="SAM" id="MobiDB-lite"/>
    </source>
</evidence>
<keyword evidence="3" id="KW-1185">Reference proteome</keyword>
<evidence type="ECO:0000313" key="2">
    <source>
        <dbReference type="EMBL" id="KAK7843808.1"/>
    </source>
</evidence>
<organism evidence="2 3">
    <name type="scientific">Quercus suber</name>
    <name type="common">Cork oak</name>
    <dbReference type="NCBI Taxonomy" id="58331"/>
    <lineage>
        <taxon>Eukaryota</taxon>
        <taxon>Viridiplantae</taxon>
        <taxon>Streptophyta</taxon>
        <taxon>Embryophyta</taxon>
        <taxon>Tracheophyta</taxon>
        <taxon>Spermatophyta</taxon>
        <taxon>Magnoliopsida</taxon>
        <taxon>eudicotyledons</taxon>
        <taxon>Gunneridae</taxon>
        <taxon>Pentapetalae</taxon>
        <taxon>rosids</taxon>
        <taxon>fabids</taxon>
        <taxon>Fagales</taxon>
        <taxon>Fagaceae</taxon>
        <taxon>Quercus</taxon>
    </lineage>
</organism>
<dbReference type="GO" id="GO:0003714">
    <property type="term" value="F:transcription corepressor activity"/>
    <property type="evidence" value="ECO:0007669"/>
    <property type="project" value="InterPro"/>
</dbReference>
<dbReference type="PROSITE" id="PS50896">
    <property type="entry name" value="LISH"/>
    <property type="match status" value="1"/>
</dbReference>
<name>A0AAW0KZS7_QUESU</name>
<accession>A0AAW0KZS7</accession>
<dbReference type="AlphaFoldDB" id="A0AAW0KZS7"/>